<dbReference type="InterPro" id="IPR043764">
    <property type="entry name" value="DUF5710"/>
</dbReference>
<dbReference type="EMBL" id="JH109152">
    <property type="protein sequence ID" value="EGW23637.1"/>
    <property type="molecule type" value="Genomic_DNA"/>
</dbReference>
<dbReference type="AlphaFoldDB" id="G3IRL8"/>
<evidence type="ECO:0000313" key="4">
    <source>
        <dbReference type="Proteomes" id="UP000004664"/>
    </source>
</evidence>
<protein>
    <recommendedName>
        <fullName evidence="2">DUF5710 domain-containing protein</fullName>
    </recommendedName>
</protein>
<accession>G3IRL8</accession>
<feature type="domain" description="DUF5710" evidence="2">
    <location>
        <begin position="23"/>
        <end position="65"/>
    </location>
</feature>
<evidence type="ECO:0000313" key="3">
    <source>
        <dbReference type="EMBL" id="EGW23637.1"/>
    </source>
</evidence>
<keyword evidence="4" id="KW-1185">Reference proteome</keyword>
<dbReference type="HOGENOM" id="CLU_2260442_0_0_6"/>
<gene>
    <name evidence="3" type="ORF">Mettu_2499</name>
</gene>
<proteinExistence type="predicted"/>
<dbReference type="STRING" id="697282.Mettu_2499"/>
<organism evidence="3 4">
    <name type="scientific">Methylobacter tundripaludum (strain ATCC BAA-1195 / DSM 17260 / SV96)</name>
    <dbReference type="NCBI Taxonomy" id="697282"/>
    <lineage>
        <taxon>Bacteria</taxon>
        <taxon>Pseudomonadati</taxon>
        <taxon>Pseudomonadota</taxon>
        <taxon>Gammaproteobacteria</taxon>
        <taxon>Methylococcales</taxon>
        <taxon>Methylococcaceae</taxon>
        <taxon>Methylobacter</taxon>
    </lineage>
</organism>
<evidence type="ECO:0000256" key="1">
    <source>
        <dbReference type="SAM" id="MobiDB-lite"/>
    </source>
</evidence>
<name>G3IRL8_METTV</name>
<dbReference type="Proteomes" id="UP000004664">
    <property type="component" value="Unassembled WGS sequence"/>
</dbReference>
<dbReference type="eggNOG" id="COG4643">
    <property type="taxonomic scope" value="Bacteria"/>
</dbReference>
<feature type="region of interest" description="Disordered" evidence="1">
    <location>
        <begin position="69"/>
        <end position="94"/>
    </location>
</feature>
<evidence type="ECO:0000259" key="2">
    <source>
        <dbReference type="Pfam" id="PF18974"/>
    </source>
</evidence>
<sequence>MPYNTAIHPIKPAPLYYKMAESKTYLNVPFAQKDEAKALGARWDAVPKKWFVPADKDIALFARWQAESGAVQSSGLKTSPAKTGSSSRKPAAGVKTHATVKDFVAYNGDTPPWD</sequence>
<dbReference type="Pfam" id="PF18974">
    <property type="entry name" value="DUF5710"/>
    <property type="match status" value="1"/>
</dbReference>
<feature type="compositionally biased region" description="Polar residues" evidence="1">
    <location>
        <begin position="70"/>
        <end position="88"/>
    </location>
</feature>
<reference evidence="3 4" key="1">
    <citation type="submission" date="2011-06" db="EMBL/GenBank/DDBJ databases">
        <title>Genomic sequence of Methylobacter tundripaludum SV96.</title>
        <authorList>
            <consortium name="US DOE Joint Genome Institute"/>
            <person name="Lucas S."/>
            <person name="Han J."/>
            <person name="Lapidus A."/>
            <person name="Cheng J.-F."/>
            <person name="Goodwin L."/>
            <person name="Pitluck S."/>
            <person name="Held B."/>
            <person name="Detter J.C."/>
            <person name="Han C."/>
            <person name="Tapia R."/>
            <person name="Land M."/>
            <person name="Hauser L."/>
            <person name="Kyrpides N."/>
            <person name="Ivanova N."/>
            <person name="Ovchinnikova G."/>
            <person name="Pagani I."/>
            <person name="Klotz M.G."/>
            <person name="Dispirito A.A."/>
            <person name="Murrell J.C."/>
            <person name="Dunfield P."/>
            <person name="Kalyuzhnaya M.G."/>
            <person name="Svenning M."/>
            <person name="Trotsenko Y.A."/>
            <person name="Stein L.Y."/>
            <person name="Woyke T."/>
        </authorList>
    </citation>
    <scope>NUCLEOTIDE SEQUENCE [LARGE SCALE GENOMIC DNA]</scope>
    <source>
        <strain evidence="4">ATCC BAA-1195 / DSM 17260 / SV96</strain>
    </source>
</reference>